<comment type="subcellular location">
    <subcellularLocation>
        <location evidence="1">Cell membrane</location>
        <topology evidence="1">Multi-pass membrane protein</topology>
    </subcellularLocation>
</comment>
<dbReference type="Proteomes" id="UP001231587">
    <property type="component" value="Unassembled WGS sequence"/>
</dbReference>
<sequence length="441" mass="48740">MFFKYYIPILTSLLSITLYQVIDGAILANYVGKEGVAAVGMFGTIITIFIAFGLTLVIGGGILIGKNIGAGNYTKAQEIFQFTTTLAIVFGLIILLLTPFTIHYIVSYLVGNSESELFDNTLDYMFWGFMWIPIFLLRMILGNAISHDGAPKVTRNASVFGVAVNIILDVLLIIVFPFGTAGASIATGVSVLLSVCYLVFYINKENGHLRIRNYRFTLKLKEWKALLNYGIPSFVSEISFSIGLLLINIRLAQFGAVFVSVFGIVNYLSFIFLRLFTSAMISTLPIMSFNIGAKLPKRVLGVLKFSLVFTFGLGIVVVALGFLIPEFLVSLFSGSESEEFKHMASASLGLFFLFFIVAGPNYILGAYLQSIGKLVPSIVLNLLKGCVLISIPLFLIPDYLGDEKEWIWLSRTFAEVTAFIVVGFYVLNRRDAFFSHQAILK</sequence>
<dbReference type="Proteomes" id="UP001138672">
    <property type="component" value="Unassembled WGS sequence"/>
</dbReference>
<dbReference type="GO" id="GO:0005886">
    <property type="term" value="C:plasma membrane"/>
    <property type="evidence" value="ECO:0007669"/>
    <property type="project" value="UniProtKB-SubCell"/>
</dbReference>
<dbReference type="EMBL" id="JAUSUU010000008">
    <property type="protein sequence ID" value="MDQ0336329.1"/>
    <property type="molecule type" value="Genomic_DNA"/>
</dbReference>
<dbReference type="AlphaFoldDB" id="A0A9X0YLF3"/>
<evidence type="ECO:0000256" key="7">
    <source>
        <dbReference type="SAM" id="Phobius"/>
    </source>
</evidence>
<dbReference type="Pfam" id="PF01554">
    <property type="entry name" value="MatE"/>
    <property type="match status" value="2"/>
</dbReference>
<evidence type="ECO:0000256" key="4">
    <source>
        <dbReference type="ARBA" id="ARBA00022692"/>
    </source>
</evidence>
<dbReference type="RefSeq" id="WP_198151532.1">
    <property type="nucleotide sequence ID" value="NZ_JAGGJQ010000008.1"/>
</dbReference>
<dbReference type="InterPro" id="IPR051327">
    <property type="entry name" value="MATE_MepA_subfamily"/>
</dbReference>
<keyword evidence="11" id="KW-1185">Reference proteome</keyword>
<evidence type="ECO:0000256" key="3">
    <source>
        <dbReference type="ARBA" id="ARBA00022475"/>
    </source>
</evidence>
<feature type="transmembrane region" description="Helical" evidence="7">
    <location>
        <begin position="157"/>
        <end position="179"/>
    </location>
</feature>
<feature type="transmembrane region" description="Helical" evidence="7">
    <location>
        <begin position="185"/>
        <end position="204"/>
    </location>
</feature>
<feature type="transmembrane region" description="Helical" evidence="7">
    <location>
        <begin position="374"/>
        <end position="396"/>
    </location>
</feature>
<evidence type="ECO:0000313" key="11">
    <source>
        <dbReference type="Proteomes" id="UP001231587"/>
    </source>
</evidence>
<dbReference type="InterPro" id="IPR048279">
    <property type="entry name" value="MdtK-like"/>
</dbReference>
<evidence type="ECO:0000256" key="1">
    <source>
        <dbReference type="ARBA" id="ARBA00004651"/>
    </source>
</evidence>
<keyword evidence="4 7" id="KW-0812">Transmembrane</keyword>
<evidence type="ECO:0000313" key="9">
    <source>
        <dbReference type="EMBL" id="MDQ0336329.1"/>
    </source>
</evidence>
<gene>
    <name evidence="8" type="ORF">J2Z56_002705</name>
    <name evidence="9" type="ORF">J2Z57_002782</name>
</gene>
<dbReference type="PIRSF" id="PIRSF006603">
    <property type="entry name" value="DinF"/>
    <property type="match status" value="1"/>
</dbReference>
<keyword evidence="5 7" id="KW-1133">Transmembrane helix</keyword>
<evidence type="ECO:0000256" key="5">
    <source>
        <dbReference type="ARBA" id="ARBA00022989"/>
    </source>
</evidence>
<comment type="caution">
    <text evidence="8">The sequence shown here is derived from an EMBL/GenBank/DDBJ whole genome shotgun (WGS) entry which is preliminary data.</text>
</comment>
<feature type="transmembrane region" description="Helical" evidence="7">
    <location>
        <begin position="126"/>
        <end position="145"/>
    </location>
</feature>
<dbReference type="InterPro" id="IPR002528">
    <property type="entry name" value="MATE_fam"/>
</dbReference>
<feature type="transmembrane region" description="Helical" evidence="7">
    <location>
        <begin position="255"/>
        <end position="281"/>
    </location>
</feature>
<protein>
    <submittedName>
        <fullName evidence="8">MATE family efflux protein</fullName>
    </submittedName>
</protein>
<feature type="transmembrane region" description="Helical" evidence="7">
    <location>
        <begin position="85"/>
        <end position="106"/>
    </location>
</feature>
<accession>A0A9X0YLF3</accession>
<feature type="transmembrane region" description="Helical" evidence="7">
    <location>
        <begin position="302"/>
        <end position="324"/>
    </location>
</feature>
<feature type="transmembrane region" description="Helical" evidence="7">
    <location>
        <begin position="40"/>
        <end position="64"/>
    </location>
</feature>
<organism evidence="8 10">
    <name type="scientific">Formosa algae</name>
    <dbReference type="NCBI Taxonomy" id="225843"/>
    <lineage>
        <taxon>Bacteria</taxon>
        <taxon>Pseudomonadati</taxon>
        <taxon>Bacteroidota</taxon>
        <taxon>Flavobacteriia</taxon>
        <taxon>Flavobacteriales</taxon>
        <taxon>Flavobacteriaceae</taxon>
        <taxon>Formosa</taxon>
    </lineage>
</organism>
<proteinExistence type="predicted"/>
<keyword evidence="2" id="KW-0813">Transport</keyword>
<keyword evidence="6 7" id="KW-0472">Membrane</keyword>
<keyword evidence="3" id="KW-1003">Cell membrane</keyword>
<feature type="transmembrane region" description="Helical" evidence="7">
    <location>
        <begin position="408"/>
        <end position="427"/>
    </location>
</feature>
<evidence type="ECO:0000313" key="10">
    <source>
        <dbReference type="Proteomes" id="UP001138672"/>
    </source>
</evidence>
<name>A0A9X0YLF3_9FLAO</name>
<dbReference type="EMBL" id="JAGGJQ010000008">
    <property type="protein sequence ID" value="MBP1840774.1"/>
    <property type="molecule type" value="Genomic_DNA"/>
</dbReference>
<evidence type="ECO:0000256" key="6">
    <source>
        <dbReference type="ARBA" id="ARBA00023136"/>
    </source>
</evidence>
<feature type="transmembrane region" description="Helical" evidence="7">
    <location>
        <begin position="225"/>
        <end position="249"/>
    </location>
</feature>
<reference evidence="8" key="1">
    <citation type="submission" date="2021-03" db="EMBL/GenBank/DDBJ databases">
        <title>Genomic Encyclopedia of Type Strains, Phase IV (KMG-IV): sequencing the most valuable type-strain genomes for metagenomic binning, comparative biology and taxonomic classification.</title>
        <authorList>
            <person name="Goeker M."/>
        </authorList>
    </citation>
    <scope>NUCLEOTIDE SEQUENCE</scope>
    <source>
        <strain evidence="8">DSM 15523</strain>
        <strain evidence="9 11">DSM 16476</strain>
    </source>
</reference>
<dbReference type="GO" id="GO:0042910">
    <property type="term" value="F:xenobiotic transmembrane transporter activity"/>
    <property type="evidence" value="ECO:0007669"/>
    <property type="project" value="InterPro"/>
</dbReference>
<dbReference type="PANTHER" id="PTHR43823:SF3">
    <property type="entry name" value="MULTIDRUG EXPORT PROTEIN MEPA"/>
    <property type="match status" value="1"/>
</dbReference>
<dbReference type="GO" id="GO:0015297">
    <property type="term" value="F:antiporter activity"/>
    <property type="evidence" value="ECO:0007669"/>
    <property type="project" value="InterPro"/>
</dbReference>
<evidence type="ECO:0000313" key="8">
    <source>
        <dbReference type="EMBL" id="MBP1840774.1"/>
    </source>
</evidence>
<feature type="transmembrane region" description="Helical" evidence="7">
    <location>
        <begin position="344"/>
        <end position="367"/>
    </location>
</feature>
<evidence type="ECO:0000256" key="2">
    <source>
        <dbReference type="ARBA" id="ARBA00022448"/>
    </source>
</evidence>
<dbReference type="PANTHER" id="PTHR43823">
    <property type="entry name" value="SPORULATION PROTEIN YKVU"/>
    <property type="match status" value="1"/>
</dbReference>